<evidence type="ECO:0000256" key="6">
    <source>
        <dbReference type="SAM" id="Phobius"/>
    </source>
</evidence>
<dbReference type="Pfam" id="PF07947">
    <property type="entry name" value="YhhN"/>
    <property type="match status" value="1"/>
</dbReference>
<dbReference type="PRINTS" id="PR00407">
    <property type="entry name" value="EUMOPTERIN"/>
</dbReference>
<dbReference type="PROSITE" id="PS51318">
    <property type="entry name" value="TAT"/>
    <property type="match status" value="1"/>
</dbReference>
<protein>
    <submittedName>
        <fullName evidence="10">Nitrate reductase [NADPH] (NR)</fullName>
    </submittedName>
</protein>
<dbReference type="AlphaFoldDB" id="A0A9P1BF02"/>
<dbReference type="Pfam" id="PF00174">
    <property type="entry name" value="Oxidored_molyb"/>
    <property type="match status" value="1"/>
</dbReference>
<evidence type="ECO:0000256" key="5">
    <source>
        <dbReference type="ARBA" id="ARBA00023136"/>
    </source>
</evidence>
<dbReference type="PANTHER" id="PTHR19372:SF7">
    <property type="entry name" value="SULFITE OXIDASE, MITOCHONDRIAL"/>
    <property type="match status" value="1"/>
</dbReference>
<evidence type="ECO:0000256" key="2">
    <source>
        <dbReference type="ARBA" id="ARBA00007375"/>
    </source>
</evidence>
<dbReference type="SUPFAM" id="SSF56524">
    <property type="entry name" value="Oxidoreductase molybdopterin-binding domain"/>
    <property type="match status" value="1"/>
</dbReference>
<dbReference type="InterPro" id="IPR006311">
    <property type="entry name" value="TAT_signal"/>
</dbReference>
<dbReference type="PANTHER" id="PTHR19372">
    <property type="entry name" value="SULFITE REDUCTASE"/>
    <property type="match status" value="1"/>
</dbReference>
<comment type="similarity">
    <text evidence="2">Belongs to the TMEM86 family.</text>
</comment>
<keyword evidence="3 6" id="KW-0812">Transmembrane</keyword>
<proteinExistence type="inferred from homology"/>
<comment type="caution">
    <text evidence="8">The sequence shown here is derived from an EMBL/GenBank/DDBJ whole genome shotgun (WGS) entry which is preliminary data.</text>
</comment>
<accession>A0A9P1BF02</accession>
<dbReference type="GO" id="GO:0043546">
    <property type="term" value="F:molybdopterin cofactor binding"/>
    <property type="evidence" value="ECO:0007669"/>
    <property type="project" value="TreeGrafter"/>
</dbReference>
<dbReference type="EMBL" id="CAMXCT010000001">
    <property type="protein sequence ID" value="CAI3972057.1"/>
    <property type="molecule type" value="Genomic_DNA"/>
</dbReference>
<evidence type="ECO:0000313" key="8">
    <source>
        <dbReference type="EMBL" id="CAI3972057.1"/>
    </source>
</evidence>
<dbReference type="GO" id="GO:0008482">
    <property type="term" value="F:sulfite oxidase activity"/>
    <property type="evidence" value="ECO:0007669"/>
    <property type="project" value="TreeGrafter"/>
</dbReference>
<name>A0A9P1BF02_9DINO</name>
<evidence type="ECO:0000256" key="1">
    <source>
        <dbReference type="ARBA" id="ARBA00004141"/>
    </source>
</evidence>
<sequence>MSQYDQFLQEHRELTRRYFMKLGLGGLSTAALLGQGTGTAVQASPLFPDAEEQSARFASYFTPDELFGDVSRGDPLPHSIDEDKRKEVGLTRDTWQLEVISDPDNPVKLGSPRTKADGTAIDFDTLMKLAETHAVRFPKIMTCLNLGCPLGMGLWEGVPLRELIALAEPRRDVRRVFFYGYHNDDPEQMFRSSLPIGRVLEDYFNMPPVIACYKLNGEWLSQQRGGPVRVVVPEHYGFKSIKWLSHVVLTNLPHANDTYAEQGNNVDSPMKTFAATIAAPREVKSGTPIELTGYAQVGIGGLSKVQVWIEQDGADRPEDDTYFSKAPWVDMEILSPPKTWGGGLPDDKIPTGTHGFDSDTGLPREWPMRFCAVHWAGVYPSLAPGEYTLRCRSVDANGIGQPLPRPFRKGGRSVIEQITLKVSLSLRWITGAVLLTALFAALALLTPSMQLPPGRYPFLVAASTAFLVVAWLAGAWNSNYGRLVFVALVFCWLGDVLGPYNFALGAGMFLLAHVVFVAAFVAFGLNLKKCLIALLTIVPSGVLLWWLLPQVEPSMRLLVAAYTTVITVMLITAGGTTRFIFAAAVVFYVSDIFVARWRFVDHDSANAFICYPLYYTACLMFAISSGVSKGRTLPPPTD</sequence>
<dbReference type="Proteomes" id="UP001152797">
    <property type="component" value="Unassembled WGS sequence"/>
</dbReference>
<keyword evidence="11" id="KW-1185">Reference proteome</keyword>
<feature type="transmembrane region" description="Helical" evidence="6">
    <location>
        <begin position="502"/>
        <end position="523"/>
    </location>
</feature>
<keyword evidence="4 6" id="KW-1133">Transmembrane helix</keyword>
<evidence type="ECO:0000313" key="9">
    <source>
        <dbReference type="EMBL" id="CAL1125432.1"/>
    </source>
</evidence>
<organism evidence="8">
    <name type="scientific">Cladocopium goreaui</name>
    <dbReference type="NCBI Taxonomy" id="2562237"/>
    <lineage>
        <taxon>Eukaryota</taxon>
        <taxon>Sar</taxon>
        <taxon>Alveolata</taxon>
        <taxon>Dinophyceae</taxon>
        <taxon>Suessiales</taxon>
        <taxon>Symbiodiniaceae</taxon>
        <taxon>Cladocopium</taxon>
    </lineage>
</organism>
<evidence type="ECO:0000256" key="4">
    <source>
        <dbReference type="ARBA" id="ARBA00022989"/>
    </source>
</evidence>
<dbReference type="EMBL" id="CAMXCT030000001">
    <property type="protein sequence ID" value="CAL4759369.1"/>
    <property type="molecule type" value="Genomic_DNA"/>
</dbReference>
<dbReference type="InterPro" id="IPR036374">
    <property type="entry name" value="OxRdtase_Mopterin-bd_sf"/>
</dbReference>
<gene>
    <name evidence="8" type="ORF">C1SCF055_LOCUS647</name>
</gene>
<dbReference type="GO" id="GO:0006790">
    <property type="term" value="P:sulfur compound metabolic process"/>
    <property type="evidence" value="ECO:0007669"/>
    <property type="project" value="TreeGrafter"/>
</dbReference>
<dbReference type="InterPro" id="IPR000572">
    <property type="entry name" value="OxRdtase_Mopterin-bd_dom"/>
</dbReference>
<dbReference type="OrthoDB" id="10051395at2759"/>
<feature type="transmembrane region" description="Helical" evidence="6">
    <location>
        <begin position="426"/>
        <end position="446"/>
    </location>
</feature>
<feature type="domain" description="Oxidoreductase molybdopterin-binding" evidence="7">
    <location>
        <begin position="94"/>
        <end position="254"/>
    </location>
</feature>
<dbReference type="InterPro" id="IPR008335">
    <property type="entry name" value="Mopterin_OxRdtase_euk"/>
</dbReference>
<evidence type="ECO:0000256" key="3">
    <source>
        <dbReference type="ARBA" id="ARBA00022692"/>
    </source>
</evidence>
<dbReference type="EMBL" id="CAMXCT020000001">
    <property type="protein sequence ID" value="CAL1125432.1"/>
    <property type="molecule type" value="Genomic_DNA"/>
</dbReference>
<comment type="subcellular location">
    <subcellularLocation>
        <location evidence="1">Membrane</location>
        <topology evidence="1">Multi-pass membrane protein</topology>
    </subcellularLocation>
</comment>
<reference evidence="8" key="1">
    <citation type="submission" date="2022-10" db="EMBL/GenBank/DDBJ databases">
        <authorList>
            <person name="Chen Y."/>
            <person name="Dougan E. K."/>
            <person name="Chan C."/>
            <person name="Rhodes N."/>
            <person name="Thang M."/>
        </authorList>
    </citation>
    <scope>NUCLEOTIDE SEQUENCE</scope>
</reference>
<reference evidence="9" key="2">
    <citation type="submission" date="2024-04" db="EMBL/GenBank/DDBJ databases">
        <authorList>
            <person name="Chen Y."/>
            <person name="Shah S."/>
            <person name="Dougan E. K."/>
            <person name="Thang M."/>
            <person name="Chan C."/>
        </authorList>
    </citation>
    <scope>NUCLEOTIDE SEQUENCE [LARGE SCALE GENOMIC DNA]</scope>
</reference>
<feature type="transmembrane region" description="Helical" evidence="6">
    <location>
        <begin position="530"/>
        <end position="548"/>
    </location>
</feature>
<dbReference type="GO" id="GO:0020037">
    <property type="term" value="F:heme binding"/>
    <property type="evidence" value="ECO:0007669"/>
    <property type="project" value="TreeGrafter"/>
</dbReference>
<dbReference type="Gene3D" id="3.90.420.10">
    <property type="entry name" value="Oxidoreductase, molybdopterin-binding domain"/>
    <property type="match status" value="1"/>
</dbReference>
<dbReference type="GO" id="GO:0016020">
    <property type="term" value="C:membrane"/>
    <property type="evidence" value="ECO:0007669"/>
    <property type="project" value="UniProtKB-SubCell"/>
</dbReference>
<keyword evidence="5 6" id="KW-0472">Membrane</keyword>
<evidence type="ECO:0000313" key="10">
    <source>
        <dbReference type="EMBL" id="CAL4759369.1"/>
    </source>
</evidence>
<feature type="transmembrane region" description="Helical" evidence="6">
    <location>
        <begin position="605"/>
        <end position="623"/>
    </location>
</feature>
<evidence type="ECO:0000313" key="11">
    <source>
        <dbReference type="Proteomes" id="UP001152797"/>
    </source>
</evidence>
<feature type="transmembrane region" description="Helical" evidence="6">
    <location>
        <begin position="458"/>
        <end position="476"/>
    </location>
</feature>
<dbReference type="InterPro" id="IPR012506">
    <property type="entry name" value="TMEM86B-like"/>
</dbReference>
<evidence type="ECO:0000259" key="7">
    <source>
        <dbReference type="Pfam" id="PF00174"/>
    </source>
</evidence>